<keyword evidence="5" id="KW-0443">Lipid metabolism</keyword>
<evidence type="ECO:0000256" key="7">
    <source>
        <dbReference type="PIRNR" id="PIRNR000862"/>
    </source>
</evidence>
<dbReference type="InterPro" id="IPR029058">
    <property type="entry name" value="AB_hydrolase_fold"/>
</dbReference>
<dbReference type="InterPro" id="IPR025483">
    <property type="entry name" value="Lipase_euk"/>
</dbReference>
<dbReference type="AlphaFoldDB" id="A0A7M7JJY7"/>
<dbReference type="InterPro" id="IPR006693">
    <property type="entry name" value="AB_hydrolase_lipase"/>
</dbReference>
<accession>A0A7M7JJY7</accession>
<dbReference type="OrthoDB" id="7958685at2759"/>
<dbReference type="FunFam" id="3.40.50.1820:FF:000057">
    <property type="entry name" value="Lipase"/>
    <property type="match status" value="1"/>
</dbReference>
<feature type="active site" description="Charge relay system" evidence="8">
    <location>
        <position position="366"/>
    </location>
</feature>
<dbReference type="EnsemblMetazoa" id="XM_022791649">
    <property type="protein sequence ID" value="XP_022647384"/>
    <property type="gene ID" value="LOC111244471"/>
</dbReference>
<dbReference type="Gene3D" id="3.40.50.1820">
    <property type="entry name" value="alpha/beta hydrolase"/>
    <property type="match status" value="1"/>
</dbReference>
<dbReference type="PIRSF" id="PIRSF000862">
    <property type="entry name" value="Steryl_ester_lip"/>
    <property type="match status" value="1"/>
</dbReference>
<keyword evidence="12" id="KW-1185">Reference proteome</keyword>
<dbReference type="Pfam" id="PF04083">
    <property type="entry name" value="Abhydro_lipase"/>
    <property type="match status" value="1"/>
</dbReference>
<dbReference type="InParanoid" id="A0A7M7JJY7"/>
<evidence type="ECO:0000313" key="11">
    <source>
        <dbReference type="EnsemblMetazoa" id="XP_022647384"/>
    </source>
</evidence>
<keyword evidence="6" id="KW-0325">Glycoprotein</keyword>
<feature type="active site" description="Nucleophile" evidence="8">
    <location>
        <position position="164"/>
    </location>
</feature>
<dbReference type="PANTHER" id="PTHR11005">
    <property type="entry name" value="LYSOSOMAL ACID LIPASE-RELATED"/>
    <property type="match status" value="1"/>
</dbReference>
<dbReference type="GO" id="GO:0016788">
    <property type="term" value="F:hydrolase activity, acting on ester bonds"/>
    <property type="evidence" value="ECO:0007669"/>
    <property type="project" value="InterPro"/>
</dbReference>
<evidence type="ECO:0000256" key="6">
    <source>
        <dbReference type="ARBA" id="ARBA00023180"/>
    </source>
</evidence>
<dbReference type="SUPFAM" id="SSF53474">
    <property type="entry name" value="alpha/beta-Hydrolases"/>
    <property type="match status" value="1"/>
</dbReference>
<evidence type="ECO:0000256" key="4">
    <source>
        <dbReference type="ARBA" id="ARBA00022963"/>
    </source>
</evidence>
<keyword evidence="4 7" id="KW-0442">Lipid degradation</keyword>
<dbReference type="Proteomes" id="UP000594260">
    <property type="component" value="Unplaced"/>
</dbReference>
<evidence type="ECO:0000256" key="1">
    <source>
        <dbReference type="ARBA" id="ARBA00010701"/>
    </source>
</evidence>
<evidence type="ECO:0000256" key="5">
    <source>
        <dbReference type="ARBA" id="ARBA00023098"/>
    </source>
</evidence>
<feature type="signal peptide" evidence="9">
    <location>
        <begin position="1"/>
        <end position="18"/>
    </location>
</feature>
<evidence type="ECO:0000256" key="8">
    <source>
        <dbReference type="PIRSR" id="PIRSR000862-1"/>
    </source>
</evidence>
<dbReference type="RefSeq" id="XP_022647384.1">
    <property type="nucleotide sequence ID" value="XM_022791649.1"/>
</dbReference>
<reference evidence="11" key="1">
    <citation type="submission" date="2021-01" db="UniProtKB">
        <authorList>
            <consortium name="EnsemblMetazoa"/>
        </authorList>
    </citation>
    <scope>IDENTIFICATION</scope>
</reference>
<keyword evidence="3 7" id="KW-0378">Hydrolase</keyword>
<evidence type="ECO:0000259" key="10">
    <source>
        <dbReference type="Pfam" id="PF04083"/>
    </source>
</evidence>
<evidence type="ECO:0000256" key="2">
    <source>
        <dbReference type="ARBA" id="ARBA00022729"/>
    </source>
</evidence>
<evidence type="ECO:0000256" key="9">
    <source>
        <dbReference type="SAM" id="SignalP"/>
    </source>
</evidence>
<organism evidence="11 12">
    <name type="scientific">Varroa destructor</name>
    <name type="common">Honeybee mite</name>
    <dbReference type="NCBI Taxonomy" id="109461"/>
    <lineage>
        <taxon>Eukaryota</taxon>
        <taxon>Metazoa</taxon>
        <taxon>Ecdysozoa</taxon>
        <taxon>Arthropoda</taxon>
        <taxon>Chelicerata</taxon>
        <taxon>Arachnida</taxon>
        <taxon>Acari</taxon>
        <taxon>Parasitiformes</taxon>
        <taxon>Mesostigmata</taxon>
        <taxon>Gamasina</taxon>
        <taxon>Dermanyssoidea</taxon>
        <taxon>Varroidae</taxon>
        <taxon>Varroa</taxon>
    </lineage>
</organism>
<feature type="domain" description="Partial AB-hydrolase lipase" evidence="10">
    <location>
        <begin position="35"/>
        <end position="88"/>
    </location>
</feature>
<comment type="similarity">
    <text evidence="1 7">Belongs to the AB hydrolase superfamily. Lipase family.</text>
</comment>
<dbReference type="GO" id="GO:0016042">
    <property type="term" value="P:lipid catabolic process"/>
    <property type="evidence" value="ECO:0007669"/>
    <property type="project" value="UniProtKB-KW"/>
</dbReference>
<dbReference type="KEGG" id="vde:111244471"/>
<evidence type="ECO:0000256" key="3">
    <source>
        <dbReference type="ARBA" id="ARBA00022801"/>
    </source>
</evidence>
<evidence type="ECO:0000313" key="12">
    <source>
        <dbReference type="Proteomes" id="UP000594260"/>
    </source>
</evidence>
<feature type="chain" id="PRO_5029813344" description="Lipase" evidence="9">
    <location>
        <begin position="19"/>
        <end position="407"/>
    </location>
</feature>
<dbReference type="OMA" id="WPKFNHL"/>
<sequence length="407" mass="47138">MILLKTAFVILSALMASGLKLRAANPEAFMHPILMIKSYGYPAELHRVVTADGYVLEIHRIPGRRGSVSVPVVIQHGLFSSTADFLSNRPPRNLPCLLWDHDYDVWLSNTRGNMYARSHIKYKLDDPRFWDFYVDDFARFDLPAVISYVQRKTGYTRIHYIGHSQGTQSMFALLSTRPAFAQNLRMFSAMAPVASIAHVTSPLTKSIPFFSLVKALHPNGRVRTTRLNKYGTLCQISRRSQRVCAYVTDIIYGPNRKSQDRQRSDVYYSHFPQDVSIKNSEHLKQLNSRVGFRMFDYGPEINLRKYGTAVPPSYPLSRIRNVRISLYFAQNDNLVEKRDADFLLKSLQPSVLYDVYTIPKDPQFTHNDFQWGTRSLEYVWGRMIKNMENVDQLESMDYVYGRHRYHV</sequence>
<proteinExistence type="inferred from homology"/>
<name>A0A7M7JJY7_VARDE</name>
<feature type="active site" description="Charge relay system" evidence="8">
    <location>
        <position position="332"/>
    </location>
</feature>
<protein>
    <recommendedName>
        <fullName evidence="7">Lipase</fullName>
    </recommendedName>
</protein>
<dbReference type="GeneID" id="111244471"/>
<keyword evidence="2 9" id="KW-0732">Signal</keyword>